<organism evidence="1 2">
    <name type="scientific">Trypanosoma rangeli</name>
    <dbReference type="NCBI Taxonomy" id="5698"/>
    <lineage>
        <taxon>Eukaryota</taxon>
        <taxon>Discoba</taxon>
        <taxon>Euglenozoa</taxon>
        <taxon>Kinetoplastea</taxon>
        <taxon>Metakinetoplastina</taxon>
        <taxon>Trypanosomatida</taxon>
        <taxon>Trypanosomatidae</taxon>
        <taxon>Trypanosoma</taxon>
        <taxon>Herpetosoma</taxon>
    </lineage>
</organism>
<dbReference type="AlphaFoldDB" id="A0A422NFL5"/>
<sequence>MCATVFCFPVPQLLTTFAGCCRSGVRRAVGLDALGGTRVPRVKNSPSEFAEESEAASLSSLRLCCSSCCCCVDAGYVRRAATAAEKPAWLRGRFLSVCDRALVARLIRLLTVLFGVA</sequence>
<evidence type="ECO:0000313" key="1">
    <source>
        <dbReference type="EMBL" id="RNF04255.1"/>
    </source>
</evidence>
<keyword evidence="2" id="KW-1185">Reference proteome</keyword>
<dbReference type="EMBL" id="MKGL01000168">
    <property type="protein sequence ID" value="RNF04255.1"/>
    <property type="molecule type" value="Genomic_DNA"/>
</dbReference>
<dbReference type="GeneID" id="40329324"/>
<dbReference type="RefSeq" id="XP_029237997.1">
    <property type="nucleotide sequence ID" value="XM_029382270.1"/>
</dbReference>
<dbReference type="Proteomes" id="UP000283634">
    <property type="component" value="Unassembled WGS sequence"/>
</dbReference>
<evidence type="ECO:0000313" key="2">
    <source>
        <dbReference type="Proteomes" id="UP000283634"/>
    </source>
</evidence>
<gene>
    <name evidence="1" type="ORF">TraAM80_05391</name>
</gene>
<comment type="caution">
    <text evidence="1">The sequence shown here is derived from an EMBL/GenBank/DDBJ whole genome shotgun (WGS) entry which is preliminary data.</text>
</comment>
<reference evidence="1 2" key="1">
    <citation type="journal article" date="2018" name="BMC Genomics">
        <title>Genomic comparison of Trypanosoma conorhini and Trypanosoma rangeli to Trypanosoma cruzi strains of high and low virulence.</title>
        <authorList>
            <person name="Bradwell K.R."/>
            <person name="Koparde V.N."/>
            <person name="Matveyev A.V."/>
            <person name="Serrano M.G."/>
            <person name="Alves J.M."/>
            <person name="Parikh H."/>
            <person name="Huang B."/>
            <person name="Lee V."/>
            <person name="Espinosa-Alvarez O."/>
            <person name="Ortiz P.A."/>
            <person name="Costa-Martins A.G."/>
            <person name="Teixeira M.M."/>
            <person name="Buck G.A."/>
        </authorList>
    </citation>
    <scope>NUCLEOTIDE SEQUENCE [LARGE SCALE GENOMIC DNA]</scope>
    <source>
        <strain evidence="1 2">AM80</strain>
    </source>
</reference>
<protein>
    <submittedName>
        <fullName evidence="1">Uncharacterized protein</fullName>
    </submittedName>
</protein>
<accession>A0A422NFL5</accession>
<proteinExistence type="predicted"/>
<name>A0A422NFL5_TRYRA</name>